<organism evidence="5">
    <name type="scientific">Notodromas monacha</name>
    <dbReference type="NCBI Taxonomy" id="399045"/>
    <lineage>
        <taxon>Eukaryota</taxon>
        <taxon>Metazoa</taxon>
        <taxon>Ecdysozoa</taxon>
        <taxon>Arthropoda</taxon>
        <taxon>Crustacea</taxon>
        <taxon>Oligostraca</taxon>
        <taxon>Ostracoda</taxon>
        <taxon>Podocopa</taxon>
        <taxon>Podocopida</taxon>
        <taxon>Cypridocopina</taxon>
        <taxon>Cypridoidea</taxon>
        <taxon>Cyprididae</taxon>
        <taxon>Notodromas</taxon>
    </lineage>
</organism>
<sequence>MQRSGAPPNSPRASKVGSPKYSFGVGSGGGTGEEENGNEENANGSDIDDIIEGRLRPGTPNVCWASDGFNGNKMVDVNLTDEQNSGEHFGQQQQVLGEERQQENFLTCFTYNNEERNKITVQCGEARVDALDLRRCVDLTMRECHHVTKAELALNEHTTGMSSHTTDIETRNVVLVFLRHTFTSDDSFWLKEGRRAINSILEETQNDNVAKNIILFIGDGLGITVSTAARIYKGQKRGFVTTSRVTHATPAALYARSPSRAWECDTSIPKNFTLCKDIARQLIEDRPGIDINVIMGGGRQQFLDYVSPSERDYSCSRADGRNLIAYWADEKWERNASFAYVQNTEELLTTDLRNAEYLLGLFNNGHMATETNRDASMKGQPHLSVMTSKAIQLLSQGQNGYFLMVWTP</sequence>
<gene>
    <name evidence="5" type="ORF">NMOB1V02_LOCUS14</name>
</gene>
<evidence type="ECO:0000256" key="4">
    <source>
        <dbReference type="SAM" id="MobiDB-lite"/>
    </source>
</evidence>
<feature type="binding site" evidence="3">
    <location>
        <position position="249"/>
    </location>
    <ligand>
        <name>Mg(2+)</name>
        <dbReference type="ChEBI" id="CHEBI:18420"/>
    </ligand>
</feature>
<comment type="cofactor">
    <cofactor evidence="3">
        <name>Mg(2+)</name>
        <dbReference type="ChEBI" id="CHEBI:18420"/>
    </cofactor>
    <text evidence="3">Binds 1 Mg(2+) ion.</text>
</comment>
<dbReference type="GO" id="GO:0046872">
    <property type="term" value="F:metal ion binding"/>
    <property type="evidence" value="ECO:0007669"/>
    <property type="project" value="UniProtKB-KW"/>
</dbReference>
<dbReference type="EMBL" id="CAJPEX010000001">
    <property type="protein sequence ID" value="CAG0912214.1"/>
    <property type="molecule type" value="Genomic_DNA"/>
</dbReference>
<dbReference type="Gene3D" id="3.40.720.10">
    <property type="entry name" value="Alkaline Phosphatase, subunit A"/>
    <property type="match status" value="2"/>
</dbReference>
<dbReference type="GO" id="GO:0004035">
    <property type="term" value="F:alkaline phosphatase activity"/>
    <property type="evidence" value="ECO:0007669"/>
    <property type="project" value="UniProtKB-EC"/>
</dbReference>
<proteinExistence type="predicted"/>
<dbReference type="InterPro" id="IPR017850">
    <property type="entry name" value="Alkaline_phosphatase_core_sf"/>
</dbReference>
<dbReference type="PANTHER" id="PTHR11596:SF5">
    <property type="entry name" value="ALKALINE PHOSPHATASE"/>
    <property type="match status" value="1"/>
</dbReference>
<protein>
    <recommendedName>
        <fullName evidence="1">alkaline phosphatase</fullName>
        <ecNumber evidence="1">3.1.3.1</ecNumber>
    </recommendedName>
</protein>
<dbReference type="SMART" id="SM00098">
    <property type="entry name" value="alkPPc"/>
    <property type="match status" value="1"/>
</dbReference>
<dbReference type="EMBL" id="OA882038">
    <property type="protein sequence ID" value="CAD7272062.1"/>
    <property type="molecule type" value="Genomic_DNA"/>
</dbReference>
<evidence type="ECO:0000313" key="5">
    <source>
        <dbReference type="EMBL" id="CAD7272062.1"/>
    </source>
</evidence>
<keyword evidence="6" id="KW-1185">Reference proteome</keyword>
<dbReference type="EC" id="3.1.3.1" evidence="1"/>
<name>A0A7R9G8W8_9CRUS</name>
<dbReference type="PANTHER" id="PTHR11596">
    <property type="entry name" value="ALKALINE PHOSPHATASE"/>
    <property type="match status" value="1"/>
</dbReference>
<dbReference type="AlphaFoldDB" id="A0A7R9G8W8"/>
<dbReference type="SUPFAM" id="SSF53649">
    <property type="entry name" value="Alkaline phosphatase-like"/>
    <property type="match status" value="1"/>
</dbReference>
<accession>A0A7R9G8W8</accession>
<evidence type="ECO:0000256" key="1">
    <source>
        <dbReference type="ARBA" id="ARBA00012647"/>
    </source>
</evidence>
<dbReference type="OrthoDB" id="5818554at2759"/>
<keyword evidence="3" id="KW-0460">Magnesium</keyword>
<feature type="binding site" evidence="3">
    <location>
        <position position="247"/>
    </location>
    <ligand>
        <name>Mg(2+)</name>
        <dbReference type="ChEBI" id="CHEBI:18420"/>
    </ligand>
</feature>
<evidence type="ECO:0000313" key="6">
    <source>
        <dbReference type="Proteomes" id="UP000678499"/>
    </source>
</evidence>
<dbReference type="Proteomes" id="UP000678499">
    <property type="component" value="Unassembled WGS sequence"/>
</dbReference>
<evidence type="ECO:0000256" key="3">
    <source>
        <dbReference type="PIRSR" id="PIRSR601952-2"/>
    </source>
</evidence>
<evidence type="ECO:0000256" key="2">
    <source>
        <dbReference type="ARBA" id="ARBA00022553"/>
    </source>
</evidence>
<reference evidence="5" key="1">
    <citation type="submission" date="2020-11" db="EMBL/GenBank/DDBJ databases">
        <authorList>
            <person name="Tran Van P."/>
        </authorList>
    </citation>
    <scope>NUCLEOTIDE SEQUENCE</scope>
</reference>
<keyword evidence="2" id="KW-0597">Phosphoprotein</keyword>
<dbReference type="InterPro" id="IPR001952">
    <property type="entry name" value="Alkaline_phosphatase"/>
</dbReference>
<keyword evidence="3" id="KW-0479">Metal-binding</keyword>
<dbReference type="Pfam" id="PF00245">
    <property type="entry name" value="Alk_phosphatase"/>
    <property type="match status" value="1"/>
</dbReference>
<feature type="region of interest" description="Disordered" evidence="4">
    <location>
        <begin position="1"/>
        <end position="52"/>
    </location>
</feature>